<keyword evidence="1" id="KW-1133">Transmembrane helix</keyword>
<dbReference type="EMBL" id="AGBW02002805">
    <property type="protein sequence ID" value="OWR55618.1"/>
    <property type="molecule type" value="Genomic_DNA"/>
</dbReference>
<feature type="transmembrane region" description="Helical" evidence="1">
    <location>
        <begin position="21"/>
        <end position="47"/>
    </location>
</feature>
<sequence>MFLMCSTGSRVLTGLQRPWRVLPPVFLFSLAMGGLCIYTTAVTHYGLQELCIKLSEITGSTTYVININNYSKKKKEIL</sequence>
<organism evidence="2 3">
    <name type="scientific">Danaus plexippus plexippus</name>
    <dbReference type="NCBI Taxonomy" id="278856"/>
    <lineage>
        <taxon>Eukaryota</taxon>
        <taxon>Metazoa</taxon>
        <taxon>Ecdysozoa</taxon>
        <taxon>Arthropoda</taxon>
        <taxon>Hexapoda</taxon>
        <taxon>Insecta</taxon>
        <taxon>Pterygota</taxon>
        <taxon>Neoptera</taxon>
        <taxon>Endopterygota</taxon>
        <taxon>Lepidoptera</taxon>
        <taxon>Glossata</taxon>
        <taxon>Ditrysia</taxon>
        <taxon>Papilionoidea</taxon>
        <taxon>Nymphalidae</taxon>
        <taxon>Danainae</taxon>
        <taxon>Danaini</taxon>
        <taxon>Danaina</taxon>
        <taxon>Danaus</taxon>
        <taxon>Danaus</taxon>
    </lineage>
</organism>
<proteinExistence type="predicted"/>
<keyword evidence="1" id="KW-0812">Transmembrane</keyword>
<gene>
    <name evidence="2" type="ORF">KGM_201217</name>
</gene>
<keyword evidence="1" id="KW-0472">Membrane</keyword>
<evidence type="ECO:0000313" key="3">
    <source>
        <dbReference type="Proteomes" id="UP000007151"/>
    </source>
</evidence>
<keyword evidence="3" id="KW-1185">Reference proteome</keyword>
<protein>
    <submittedName>
        <fullName evidence="2">Uncharacterized protein</fullName>
    </submittedName>
</protein>
<dbReference type="AlphaFoldDB" id="A0A212FPE6"/>
<evidence type="ECO:0000313" key="2">
    <source>
        <dbReference type="EMBL" id="OWR55618.1"/>
    </source>
</evidence>
<dbReference type="InParanoid" id="A0A212FPE6"/>
<accession>A0A212FPE6</accession>
<reference evidence="2 3" key="1">
    <citation type="journal article" date="2011" name="Cell">
        <title>The monarch butterfly genome yields insights into long-distance migration.</title>
        <authorList>
            <person name="Zhan S."/>
            <person name="Merlin C."/>
            <person name="Boore J.L."/>
            <person name="Reppert S.M."/>
        </authorList>
    </citation>
    <scope>NUCLEOTIDE SEQUENCE [LARGE SCALE GENOMIC DNA]</scope>
    <source>
        <strain evidence="2">F-2</strain>
    </source>
</reference>
<dbReference type="KEGG" id="dpl:KGM_201217"/>
<evidence type="ECO:0000256" key="1">
    <source>
        <dbReference type="SAM" id="Phobius"/>
    </source>
</evidence>
<dbReference type="Proteomes" id="UP000007151">
    <property type="component" value="Unassembled WGS sequence"/>
</dbReference>
<comment type="caution">
    <text evidence="2">The sequence shown here is derived from an EMBL/GenBank/DDBJ whole genome shotgun (WGS) entry which is preliminary data.</text>
</comment>
<name>A0A212FPE6_DANPL</name>